<feature type="binding site" evidence="5">
    <location>
        <position position="88"/>
    </location>
    <ligand>
        <name>ATP</name>
        <dbReference type="ChEBI" id="CHEBI:30616"/>
    </ligand>
</feature>
<dbReference type="InterPro" id="IPR011042">
    <property type="entry name" value="6-blade_b-propeller_TolB-like"/>
</dbReference>
<dbReference type="PROSITE" id="PS00107">
    <property type="entry name" value="PROTEIN_KINASE_ATP"/>
    <property type="match status" value="1"/>
</dbReference>
<keyword evidence="10" id="KW-1185">Reference proteome</keyword>
<gene>
    <name evidence="9" type="ORF">FRACA_3230003</name>
</gene>
<dbReference type="Gene3D" id="2.120.10.30">
    <property type="entry name" value="TolB, C-terminal domain"/>
    <property type="match status" value="2"/>
</dbReference>
<dbReference type="GO" id="GO:0004674">
    <property type="term" value="F:protein serine/threonine kinase activity"/>
    <property type="evidence" value="ECO:0007669"/>
    <property type="project" value="UniProtKB-KW"/>
</dbReference>
<evidence type="ECO:0000256" key="4">
    <source>
        <dbReference type="ARBA" id="ARBA00022840"/>
    </source>
</evidence>
<dbReference type="GO" id="GO:0005524">
    <property type="term" value="F:ATP binding"/>
    <property type="evidence" value="ECO:0007669"/>
    <property type="project" value="UniProtKB-UniRule"/>
</dbReference>
<dbReference type="InterPro" id="IPR011659">
    <property type="entry name" value="WD40"/>
</dbReference>
<evidence type="ECO:0000256" key="5">
    <source>
        <dbReference type="PROSITE-ProRule" id="PRU10141"/>
    </source>
</evidence>
<dbReference type="InterPro" id="IPR017441">
    <property type="entry name" value="Protein_kinase_ATP_BS"/>
</dbReference>
<evidence type="ECO:0000256" key="6">
    <source>
        <dbReference type="SAM" id="MobiDB-lite"/>
    </source>
</evidence>
<dbReference type="PANTHER" id="PTHR43289">
    <property type="entry name" value="MITOGEN-ACTIVATED PROTEIN KINASE KINASE KINASE 20-RELATED"/>
    <property type="match status" value="1"/>
</dbReference>
<keyword evidence="9" id="KW-0723">Serine/threonine-protein kinase</keyword>
<dbReference type="EMBL" id="FZMO01000250">
    <property type="protein sequence ID" value="SNQ49373.1"/>
    <property type="molecule type" value="Genomic_DNA"/>
</dbReference>
<feature type="region of interest" description="Disordered" evidence="6">
    <location>
        <begin position="337"/>
        <end position="456"/>
    </location>
</feature>
<dbReference type="Gene3D" id="1.10.510.10">
    <property type="entry name" value="Transferase(Phosphotransferase) domain 1"/>
    <property type="match status" value="1"/>
</dbReference>
<dbReference type="CDD" id="cd14014">
    <property type="entry name" value="STKc_PknB_like"/>
    <property type="match status" value="1"/>
</dbReference>
<dbReference type="PANTHER" id="PTHR43289:SF34">
    <property type="entry name" value="SERINE_THREONINE-PROTEIN KINASE YBDM-RELATED"/>
    <property type="match status" value="1"/>
</dbReference>
<dbReference type="SMART" id="SM00220">
    <property type="entry name" value="S_TKc"/>
    <property type="match status" value="1"/>
</dbReference>
<feature type="compositionally biased region" description="Gly residues" evidence="6">
    <location>
        <begin position="424"/>
        <end position="439"/>
    </location>
</feature>
<keyword evidence="1" id="KW-0808">Transferase</keyword>
<evidence type="ECO:0000259" key="8">
    <source>
        <dbReference type="PROSITE" id="PS50011"/>
    </source>
</evidence>
<keyword evidence="2 5" id="KW-0547">Nucleotide-binding</keyword>
<feature type="region of interest" description="Disordered" evidence="6">
    <location>
        <begin position="1"/>
        <end position="35"/>
    </location>
</feature>
<keyword evidence="4 5" id="KW-0067">ATP-binding</keyword>
<accession>A0A2I2KUM9</accession>
<feature type="transmembrane region" description="Helical" evidence="7">
    <location>
        <begin position="457"/>
        <end position="479"/>
    </location>
</feature>
<evidence type="ECO:0000256" key="2">
    <source>
        <dbReference type="ARBA" id="ARBA00022741"/>
    </source>
</evidence>
<dbReference type="SUPFAM" id="SSF56112">
    <property type="entry name" value="Protein kinase-like (PK-like)"/>
    <property type="match status" value="1"/>
</dbReference>
<proteinExistence type="predicted"/>
<evidence type="ECO:0000256" key="3">
    <source>
        <dbReference type="ARBA" id="ARBA00022777"/>
    </source>
</evidence>
<feature type="domain" description="Protein kinase" evidence="8">
    <location>
        <begin position="60"/>
        <end position="315"/>
    </location>
</feature>
<dbReference type="Pfam" id="PF00069">
    <property type="entry name" value="Pkinase"/>
    <property type="match status" value="1"/>
</dbReference>
<keyword evidence="7" id="KW-0472">Membrane</keyword>
<dbReference type="SUPFAM" id="SSF69304">
    <property type="entry name" value="Tricorn protease N-terminal domain"/>
    <property type="match status" value="1"/>
</dbReference>
<dbReference type="Proteomes" id="UP000234331">
    <property type="component" value="Unassembled WGS sequence"/>
</dbReference>
<dbReference type="Pfam" id="PF07676">
    <property type="entry name" value="PD40"/>
    <property type="match status" value="2"/>
</dbReference>
<keyword evidence="3 9" id="KW-0418">Kinase</keyword>
<feature type="compositionally biased region" description="Gly residues" evidence="6">
    <location>
        <begin position="392"/>
        <end position="415"/>
    </location>
</feature>
<dbReference type="Gene3D" id="3.30.200.20">
    <property type="entry name" value="Phosphorylase Kinase, domain 1"/>
    <property type="match status" value="1"/>
</dbReference>
<name>A0A2I2KUM9_9ACTN</name>
<dbReference type="InterPro" id="IPR011009">
    <property type="entry name" value="Kinase-like_dom_sf"/>
</dbReference>
<evidence type="ECO:0000313" key="9">
    <source>
        <dbReference type="EMBL" id="SNQ49373.1"/>
    </source>
</evidence>
<keyword evidence="7" id="KW-0812">Transmembrane</keyword>
<protein>
    <submittedName>
        <fullName evidence="9">Serine/threonine protein kinase</fullName>
    </submittedName>
</protein>
<evidence type="ECO:0000313" key="10">
    <source>
        <dbReference type="Proteomes" id="UP000234331"/>
    </source>
</evidence>
<sequence length="807" mass="83357">MVDQGSVREAGGRALRAHRPAEARSARGRQGYRSMASSDAGVAARAIPLGPDDPPRLGAYTLLGKLGQGGMGTVYLGRSEKGRLVAIKVIRTEAVGNPEFRARFRLEAETARRVARVCTAEVLDADPDAEWPYLVTEFIEGETLARYVQRNGPLADANLEQLAVGVAAALTAIHSAGIVHRDLKPANVILSPFGPRVIDFGIARTVDAGSGLTGDLQQLGTPAFMSPEQIESRPISSAVDIWAWGGLVAFAATGHYPFGEASAQVLLYRALHEEPRLDDVDPALRPIVWLAMRKDPAGRPSAQQLMLRLLGDPASSNPDAAAAVNPEDVTNVLQGWQLPSPAAGTQPNATGPGGGYTLGPDDPTRLPSGTGGPSTAGYTADQDAPTRLPTGTGTGAGGGYATGGARGFGGPGGPQDPGYPQGAPGAGGTFGAGGSGGPGDTRPAPDEKRRSRGRSRAPLLVGGGVVVVGAIIATILALGGGGKDDNTATAGAGSTPGASATAPAGSAAFPLPKSATALSDATMVYTAQKNGSYDLFSATVGPAGLLTGQKQITSTPAKEILPVISIDRQTVVYSVESANRTQYMAIAADGSGKAVPLLASGAAKNLTIPGDSRASLSPDGGSMVTRSLTDDKGTAASGLYIVNLKTQGVTRIKNAAEQATDPAWSPSGDRIAYWSILGGGQRGFIVTIPVTEGAQPDKLTLNQGNDDTDPAWSPDGSKIAFTRKQNGDLEIFEMDSDGKNITQLTRARGDDMDPTFGPKDDPRIIFSSNRGDDRKQLRILDPNNPTASDHPLTEDRFLSAHPRWNSG</sequence>
<dbReference type="PROSITE" id="PS00108">
    <property type="entry name" value="PROTEIN_KINASE_ST"/>
    <property type="match status" value="1"/>
</dbReference>
<reference evidence="9 10" key="1">
    <citation type="submission" date="2017-06" db="EMBL/GenBank/DDBJ databases">
        <authorList>
            <person name="Kim H.J."/>
            <person name="Triplett B.A."/>
        </authorList>
    </citation>
    <scope>NUCLEOTIDE SEQUENCE [LARGE SCALE GENOMIC DNA]</scope>
    <source>
        <strain evidence="9">FRACA_ARgP5</strain>
    </source>
</reference>
<dbReference type="PROSITE" id="PS50011">
    <property type="entry name" value="PROTEIN_KINASE_DOM"/>
    <property type="match status" value="1"/>
</dbReference>
<evidence type="ECO:0000256" key="1">
    <source>
        <dbReference type="ARBA" id="ARBA00022679"/>
    </source>
</evidence>
<organism evidence="9 10">
    <name type="scientific">Frankia canadensis</name>
    <dbReference type="NCBI Taxonomy" id="1836972"/>
    <lineage>
        <taxon>Bacteria</taxon>
        <taxon>Bacillati</taxon>
        <taxon>Actinomycetota</taxon>
        <taxon>Actinomycetes</taxon>
        <taxon>Frankiales</taxon>
        <taxon>Frankiaceae</taxon>
        <taxon>Frankia</taxon>
    </lineage>
</organism>
<dbReference type="InterPro" id="IPR000719">
    <property type="entry name" value="Prot_kinase_dom"/>
</dbReference>
<evidence type="ECO:0000256" key="7">
    <source>
        <dbReference type="SAM" id="Phobius"/>
    </source>
</evidence>
<dbReference type="InterPro" id="IPR008271">
    <property type="entry name" value="Ser/Thr_kinase_AS"/>
</dbReference>
<keyword evidence="7" id="KW-1133">Transmembrane helix</keyword>
<dbReference type="AlphaFoldDB" id="A0A2I2KUM9"/>
<feature type="region of interest" description="Disordered" evidence="6">
    <location>
        <begin position="747"/>
        <end position="807"/>
    </location>
</feature>